<evidence type="ECO:0000259" key="1">
    <source>
        <dbReference type="SMART" id="SM00198"/>
    </source>
</evidence>
<dbReference type="InterPro" id="IPR014044">
    <property type="entry name" value="CAP_dom"/>
</dbReference>
<dbReference type="STRING" id="53326.A0A016URI3"/>
<dbReference type="EMBL" id="JARK01001367">
    <property type="protein sequence ID" value="EYC17098.1"/>
    <property type="molecule type" value="Genomic_DNA"/>
</dbReference>
<keyword evidence="3" id="KW-1185">Reference proteome</keyword>
<organism evidence="2 3">
    <name type="scientific">Ancylostoma ceylanicum</name>
    <dbReference type="NCBI Taxonomy" id="53326"/>
    <lineage>
        <taxon>Eukaryota</taxon>
        <taxon>Metazoa</taxon>
        <taxon>Ecdysozoa</taxon>
        <taxon>Nematoda</taxon>
        <taxon>Chromadorea</taxon>
        <taxon>Rhabditida</taxon>
        <taxon>Rhabditina</taxon>
        <taxon>Rhabditomorpha</taxon>
        <taxon>Strongyloidea</taxon>
        <taxon>Ancylostomatidae</taxon>
        <taxon>Ancylostomatinae</taxon>
        <taxon>Ancylostoma</taxon>
    </lineage>
</organism>
<sequence length="198" mass="22144">MPQPLGQRPQILRPLKQSPPQLNLRDLLGPKYDCAAESFAQQHVTACNANGLPAHTHPNHKANIHVLRTVQTTPEGAIQNALSTWWSQLARFGMRSNMMFYNSEFQRGNSNVLSWSKMAWWNTIYVGCSVKHCGTYYLTACMYRPGGNHVNQHVYKVGAVCSECPKGQCDGQALCPTCYHAPSTLYGGFRASRTSLNW</sequence>
<dbReference type="SMART" id="SM00198">
    <property type="entry name" value="SCP"/>
    <property type="match status" value="1"/>
</dbReference>
<dbReference type="SUPFAM" id="SSF55797">
    <property type="entry name" value="PR-1-like"/>
    <property type="match status" value="1"/>
</dbReference>
<dbReference type="Gene3D" id="3.40.33.10">
    <property type="entry name" value="CAP"/>
    <property type="match status" value="1"/>
</dbReference>
<evidence type="ECO:0000313" key="3">
    <source>
        <dbReference type="Proteomes" id="UP000024635"/>
    </source>
</evidence>
<dbReference type="CDD" id="cd05380">
    <property type="entry name" value="CAP_euk"/>
    <property type="match status" value="1"/>
</dbReference>
<evidence type="ECO:0000313" key="2">
    <source>
        <dbReference type="EMBL" id="EYC17098.1"/>
    </source>
</evidence>
<dbReference type="AlphaFoldDB" id="A0A016URI3"/>
<reference evidence="3" key="1">
    <citation type="journal article" date="2015" name="Nat. Genet.">
        <title>The genome and transcriptome of the zoonotic hookworm Ancylostoma ceylanicum identify infection-specific gene families.</title>
        <authorList>
            <person name="Schwarz E.M."/>
            <person name="Hu Y."/>
            <person name="Antoshechkin I."/>
            <person name="Miller M.M."/>
            <person name="Sternberg P.W."/>
            <person name="Aroian R.V."/>
        </authorList>
    </citation>
    <scope>NUCLEOTIDE SEQUENCE</scope>
    <source>
        <strain evidence="3">HY135</strain>
    </source>
</reference>
<gene>
    <name evidence="2" type="primary">Acey_s0031.g2273</name>
    <name evidence="2" type="ORF">Y032_0031g2273</name>
</gene>
<accession>A0A016URI3</accession>
<comment type="caution">
    <text evidence="2">The sequence shown here is derived from an EMBL/GenBank/DDBJ whole genome shotgun (WGS) entry which is preliminary data.</text>
</comment>
<dbReference type="OrthoDB" id="414826at2759"/>
<dbReference type="InterPro" id="IPR035940">
    <property type="entry name" value="CAP_sf"/>
</dbReference>
<feature type="domain" description="SCP" evidence="1">
    <location>
        <begin position="6"/>
        <end position="151"/>
    </location>
</feature>
<proteinExistence type="predicted"/>
<name>A0A016URI3_9BILA</name>
<dbReference type="Proteomes" id="UP000024635">
    <property type="component" value="Unassembled WGS sequence"/>
</dbReference>
<dbReference type="Pfam" id="PF00188">
    <property type="entry name" value="CAP"/>
    <property type="match status" value="1"/>
</dbReference>
<protein>
    <recommendedName>
        <fullName evidence="1">SCP domain-containing protein</fullName>
    </recommendedName>
</protein>